<accession>A0A6N7IM31</accession>
<dbReference type="EMBL" id="WHYR01000003">
    <property type="protein sequence ID" value="MQL51025.1"/>
    <property type="molecule type" value="Genomic_DNA"/>
</dbReference>
<dbReference type="RefSeq" id="WP_152944993.1">
    <property type="nucleotide sequence ID" value="NZ_WHYR01000003.1"/>
</dbReference>
<dbReference type="Pfam" id="PF03692">
    <property type="entry name" value="CxxCxxCC"/>
    <property type="match status" value="1"/>
</dbReference>
<name>A0A6N7IM31_9FIRM</name>
<evidence type="ECO:0000313" key="2">
    <source>
        <dbReference type="Proteomes" id="UP000441717"/>
    </source>
</evidence>
<sequence length="256" mass="30048">MNQAKTLTGDSKFRFSCHPGLSCFTECCRDVNIFLTPYDVLRMRKKLDLSSGEFLERYTIKLIGNKTGLPLVLLKMNEQDKKCPFVTPQGCGIYQERPWACRMFPLDKAEGDDRYNVVAVPSRCRGLEEDRELMVEEYIKEQGLLTYDYVEEIFNHISYNPRLSEIKVTDPQIADMFYMACYDLDRFKRFVFETRFLKIFEVEPEVVEQIKTDDLALMQLGFRWMRFGLVIGDSMKFNQEVLLAKQKEQEAANRPQ</sequence>
<dbReference type="PANTHER" id="PTHR35866">
    <property type="entry name" value="PUTATIVE-RELATED"/>
    <property type="match status" value="1"/>
</dbReference>
<comment type="caution">
    <text evidence="1">The sequence shown here is derived from an EMBL/GenBank/DDBJ whole genome shotgun (WGS) entry which is preliminary data.</text>
</comment>
<dbReference type="InterPro" id="IPR005358">
    <property type="entry name" value="Puta_zinc/iron-chelating_dom"/>
</dbReference>
<dbReference type="Proteomes" id="UP000441717">
    <property type="component" value="Unassembled WGS sequence"/>
</dbReference>
<organism evidence="1 2">
    <name type="scientific">Desulfofundulus thermobenzoicus</name>
    <dbReference type="NCBI Taxonomy" id="29376"/>
    <lineage>
        <taxon>Bacteria</taxon>
        <taxon>Bacillati</taxon>
        <taxon>Bacillota</taxon>
        <taxon>Clostridia</taxon>
        <taxon>Eubacteriales</taxon>
        <taxon>Peptococcaceae</taxon>
        <taxon>Desulfofundulus</taxon>
    </lineage>
</organism>
<keyword evidence="2" id="KW-1185">Reference proteome</keyword>
<gene>
    <name evidence="1" type="ORF">GFC01_01820</name>
</gene>
<dbReference type="AlphaFoldDB" id="A0A6N7IM31"/>
<dbReference type="PANTHER" id="PTHR35866:SF1">
    <property type="entry name" value="YKGJ FAMILY CYSTEINE CLUSTER PROTEIN"/>
    <property type="match status" value="1"/>
</dbReference>
<protein>
    <submittedName>
        <fullName evidence="1">YkgJ family cysteine cluster protein</fullName>
    </submittedName>
</protein>
<proteinExistence type="predicted"/>
<evidence type="ECO:0000313" key="1">
    <source>
        <dbReference type="EMBL" id="MQL51025.1"/>
    </source>
</evidence>
<reference evidence="1 2" key="1">
    <citation type="submission" date="2019-10" db="EMBL/GenBank/DDBJ databases">
        <title>Comparative genomics of sulfur disproportionating microorganisms.</title>
        <authorList>
            <person name="Ward L.M."/>
            <person name="Bertran E."/>
            <person name="Johnston D."/>
        </authorList>
    </citation>
    <scope>NUCLEOTIDE SEQUENCE [LARGE SCALE GENOMIC DNA]</scope>
    <source>
        <strain evidence="1 2">DSM 14055</strain>
    </source>
</reference>
<dbReference type="OrthoDB" id="9810361at2"/>